<dbReference type="InterPro" id="IPR050807">
    <property type="entry name" value="TransReg_Diox_bact_type"/>
</dbReference>
<dbReference type="CDD" id="cd00093">
    <property type="entry name" value="HTH_XRE"/>
    <property type="match status" value="1"/>
</dbReference>
<comment type="caution">
    <text evidence="3">The sequence shown here is derived from an EMBL/GenBank/DDBJ whole genome shotgun (WGS) entry which is preliminary data.</text>
</comment>
<gene>
    <name evidence="3" type="ORF">ACFPZ3_13995</name>
</gene>
<dbReference type="PANTHER" id="PTHR46797">
    <property type="entry name" value="HTH-TYPE TRANSCRIPTIONAL REGULATOR"/>
    <property type="match status" value="1"/>
</dbReference>
<evidence type="ECO:0000313" key="3">
    <source>
        <dbReference type="EMBL" id="MFC5824968.1"/>
    </source>
</evidence>
<keyword evidence="1" id="KW-0238">DNA-binding</keyword>
<name>A0ABW1CHA4_9ACTN</name>
<evidence type="ECO:0000259" key="2">
    <source>
        <dbReference type="PROSITE" id="PS50943"/>
    </source>
</evidence>
<dbReference type="InterPro" id="IPR001387">
    <property type="entry name" value="Cro/C1-type_HTH"/>
</dbReference>
<dbReference type="Pfam" id="PF01381">
    <property type="entry name" value="HTH_3"/>
    <property type="match status" value="1"/>
</dbReference>
<proteinExistence type="predicted"/>
<keyword evidence="4" id="KW-1185">Reference proteome</keyword>
<dbReference type="Gene3D" id="1.10.260.40">
    <property type="entry name" value="lambda repressor-like DNA-binding domains"/>
    <property type="match status" value="1"/>
</dbReference>
<dbReference type="RefSeq" id="WP_379514598.1">
    <property type="nucleotide sequence ID" value="NZ_JBHSPA010000017.1"/>
</dbReference>
<dbReference type="EMBL" id="JBHSPA010000017">
    <property type="protein sequence ID" value="MFC5824968.1"/>
    <property type="molecule type" value="Genomic_DNA"/>
</dbReference>
<dbReference type="Proteomes" id="UP001596058">
    <property type="component" value="Unassembled WGS sequence"/>
</dbReference>
<dbReference type="PANTHER" id="PTHR46797:SF1">
    <property type="entry name" value="METHYLPHOSPHONATE SYNTHASE"/>
    <property type="match status" value="1"/>
</dbReference>
<evidence type="ECO:0000256" key="1">
    <source>
        <dbReference type="ARBA" id="ARBA00023125"/>
    </source>
</evidence>
<sequence length="400" mass="42746">MLQEGSEPMTDASTIGERLRAARTARGMKQEELAEAADLSRDLIAKLEQGVRKSARLTSLIKLANALDVELSALVGKRDRLGTDRDGGSVLALRDAILSPSFLPDLDDGYDGEPTPVEELQAAVDAAWHAYWAGEFGPLLARIPGLVAESRLAHSAFGVPAVRVLAQSYDLGANLLVQLGRNDLAAIASERAIVTAHGGNDELLWATMHGTYSWLLLHQARLAEAERVAGEIAARIEPSFSSPPPHLAAWGNLLVTALAPAAAAGRDVSEYISMASAAGERLGERVPVFHTSFGPASAAMQAVHAYTVRREPGKALKAAGRLRPGDLQGISQGAHLLDVAQAHVDARHYKTAAERLLEARSQSAVWFRHQVLARDLVEGIREEDARPSPAVRSLAHSLSI</sequence>
<reference evidence="4" key="1">
    <citation type="journal article" date="2019" name="Int. J. Syst. Evol. Microbiol.">
        <title>The Global Catalogue of Microorganisms (GCM) 10K type strain sequencing project: providing services to taxonomists for standard genome sequencing and annotation.</title>
        <authorList>
            <consortium name="The Broad Institute Genomics Platform"/>
            <consortium name="The Broad Institute Genome Sequencing Center for Infectious Disease"/>
            <person name="Wu L."/>
            <person name="Ma J."/>
        </authorList>
    </citation>
    <scope>NUCLEOTIDE SEQUENCE [LARGE SCALE GENOMIC DNA]</scope>
    <source>
        <strain evidence="4">CCUG 53903</strain>
    </source>
</reference>
<dbReference type="InterPro" id="IPR010982">
    <property type="entry name" value="Lambda_DNA-bd_dom_sf"/>
</dbReference>
<accession>A0ABW1CHA4</accession>
<dbReference type="PROSITE" id="PS50943">
    <property type="entry name" value="HTH_CROC1"/>
    <property type="match status" value="1"/>
</dbReference>
<organism evidence="3 4">
    <name type="scientific">Nonomuraea insulae</name>
    <dbReference type="NCBI Taxonomy" id="1616787"/>
    <lineage>
        <taxon>Bacteria</taxon>
        <taxon>Bacillati</taxon>
        <taxon>Actinomycetota</taxon>
        <taxon>Actinomycetes</taxon>
        <taxon>Streptosporangiales</taxon>
        <taxon>Streptosporangiaceae</taxon>
        <taxon>Nonomuraea</taxon>
    </lineage>
</organism>
<feature type="domain" description="HTH cro/C1-type" evidence="2">
    <location>
        <begin position="19"/>
        <end position="74"/>
    </location>
</feature>
<protein>
    <submittedName>
        <fullName evidence="3">Helix-turn-helix domain-containing protein</fullName>
    </submittedName>
</protein>
<dbReference type="SMART" id="SM00530">
    <property type="entry name" value="HTH_XRE"/>
    <property type="match status" value="1"/>
</dbReference>
<evidence type="ECO:0000313" key="4">
    <source>
        <dbReference type="Proteomes" id="UP001596058"/>
    </source>
</evidence>
<dbReference type="SUPFAM" id="SSF47413">
    <property type="entry name" value="lambda repressor-like DNA-binding domains"/>
    <property type="match status" value="1"/>
</dbReference>